<protein>
    <submittedName>
        <fullName evidence="3">Uncharacterized protein</fullName>
    </submittedName>
</protein>
<keyword evidence="4" id="KW-1185">Reference proteome</keyword>
<dbReference type="AlphaFoldDB" id="A0A166C790"/>
<feature type="region of interest" description="Disordered" evidence="2">
    <location>
        <begin position="81"/>
        <end position="118"/>
    </location>
</feature>
<keyword evidence="1" id="KW-0853">WD repeat</keyword>
<proteinExistence type="predicted"/>
<dbReference type="InterPro" id="IPR011047">
    <property type="entry name" value="Quinoprotein_ADH-like_sf"/>
</dbReference>
<evidence type="ECO:0000313" key="3">
    <source>
        <dbReference type="EMBL" id="KZP13363.1"/>
    </source>
</evidence>
<dbReference type="PANTHER" id="PTHR19879">
    <property type="entry name" value="TRANSCRIPTION INITIATION FACTOR TFIID"/>
    <property type="match status" value="1"/>
</dbReference>
<sequence>MAFANSKDLDVRKSTFNDIQGSQNICYINNFFASPQWDNGPSKEANQPATPEPLAQEYFCDAEKSSSRKRHKNQSFALRNWTPDPIYESDDRRSTTVGSDRATYDHDSMTTISSGQSGAQTFDAISEASEPIGSVRAQSMDELGQRPRTRAFRSDYLRPGVSFRWHRELSTVIRCVAFSPDGQMIAAGTREGSVAAWSVPDGRKRLRLRKVHQESVRAIAFYPDGTRLVTASRDATLLVLCASSGRVLHMFIASSAGQFVAQRGLQHPFESIMESKRW</sequence>
<evidence type="ECO:0000313" key="4">
    <source>
        <dbReference type="Proteomes" id="UP000076532"/>
    </source>
</evidence>
<dbReference type="Proteomes" id="UP000076532">
    <property type="component" value="Unassembled WGS sequence"/>
</dbReference>
<accession>A0A166C790</accession>
<dbReference type="SMART" id="SM00320">
    <property type="entry name" value="WD40"/>
    <property type="match status" value="2"/>
</dbReference>
<organism evidence="3 4">
    <name type="scientific">Athelia psychrophila</name>
    <dbReference type="NCBI Taxonomy" id="1759441"/>
    <lineage>
        <taxon>Eukaryota</taxon>
        <taxon>Fungi</taxon>
        <taxon>Dikarya</taxon>
        <taxon>Basidiomycota</taxon>
        <taxon>Agaricomycotina</taxon>
        <taxon>Agaricomycetes</taxon>
        <taxon>Agaricomycetidae</taxon>
        <taxon>Atheliales</taxon>
        <taxon>Atheliaceae</taxon>
        <taxon>Athelia</taxon>
    </lineage>
</organism>
<dbReference type="PANTHER" id="PTHR19879:SF9">
    <property type="entry name" value="TRANSCRIPTION INITIATION FACTOR TFIID SUBUNIT 5"/>
    <property type="match status" value="1"/>
</dbReference>
<feature type="compositionally biased region" description="Polar residues" evidence="2">
    <location>
        <begin position="109"/>
        <end position="118"/>
    </location>
</feature>
<feature type="repeat" description="WD" evidence="1">
    <location>
        <begin position="173"/>
        <end position="207"/>
    </location>
</feature>
<name>A0A166C790_9AGAM</name>
<dbReference type="EMBL" id="KV417634">
    <property type="protein sequence ID" value="KZP13363.1"/>
    <property type="molecule type" value="Genomic_DNA"/>
</dbReference>
<dbReference type="Gene3D" id="2.130.10.10">
    <property type="entry name" value="YVTN repeat-like/Quinoprotein amine dehydrogenase"/>
    <property type="match status" value="1"/>
</dbReference>
<gene>
    <name evidence="3" type="ORF">FIBSPDRAFT_936407</name>
</gene>
<dbReference type="SUPFAM" id="SSF50998">
    <property type="entry name" value="Quinoprotein alcohol dehydrogenase-like"/>
    <property type="match status" value="1"/>
</dbReference>
<dbReference type="Pfam" id="PF00400">
    <property type="entry name" value="WD40"/>
    <property type="match status" value="2"/>
</dbReference>
<dbReference type="InterPro" id="IPR015943">
    <property type="entry name" value="WD40/YVTN_repeat-like_dom_sf"/>
</dbReference>
<evidence type="ECO:0000256" key="2">
    <source>
        <dbReference type="SAM" id="MobiDB-lite"/>
    </source>
</evidence>
<dbReference type="OrthoDB" id="1367865at2759"/>
<dbReference type="STRING" id="436010.A0A166C790"/>
<evidence type="ECO:0000256" key="1">
    <source>
        <dbReference type="PROSITE-ProRule" id="PRU00221"/>
    </source>
</evidence>
<feature type="repeat" description="WD" evidence="1">
    <location>
        <begin position="209"/>
        <end position="250"/>
    </location>
</feature>
<dbReference type="InterPro" id="IPR001680">
    <property type="entry name" value="WD40_rpt"/>
</dbReference>
<dbReference type="PROSITE" id="PS50082">
    <property type="entry name" value="WD_REPEATS_2"/>
    <property type="match status" value="2"/>
</dbReference>
<reference evidence="3 4" key="1">
    <citation type="journal article" date="2016" name="Mol. Biol. Evol.">
        <title>Comparative Genomics of Early-Diverging Mushroom-Forming Fungi Provides Insights into the Origins of Lignocellulose Decay Capabilities.</title>
        <authorList>
            <person name="Nagy L.G."/>
            <person name="Riley R."/>
            <person name="Tritt A."/>
            <person name="Adam C."/>
            <person name="Daum C."/>
            <person name="Floudas D."/>
            <person name="Sun H."/>
            <person name="Yadav J.S."/>
            <person name="Pangilinan J."/>
            <person name="Larsson K.H."/>
            <person name="Matsuura K."/>
            <person name="Barry K."/>
            <person name="Labutti K."/>
            <person name="Kuo R."/>
            <person name="Ohm R.A."/>
            <person name="Bhattacharya S.S."/>
            <person name="Shirouzu T."/>
            <person name="Yoshinaga Y."/>
            <person name="Martin F.M."/>
            <person name="Grigoriev I.V."/>
            <person name="Hibbett D.S."/>
        </authorList>
    </citation>
    <scope>NUCLEOTIDE SEQUENCE [LARGE SCALE GENOMIC DNA]</scope>
    <source>
        <strain evidence="3 4">CBS 109695</strain>
    </source>
</reference>